<sequence>MAVIGARVDEEIKEAFDALARARSVTTSRLAGALIKDFIRDENGGHAQTTASAGLPAQAYAAAHAGAKTEMVHVRLEPYYYNELGRLAAQRRWYRSAYLANLLYVHVDRRPVLCHDEVNAVRQVARQLADIGRNINQIARKANIDSGSLDLSAVDFELIRMLLDIEATAVKQLVLANLRTWGATNVQ</sequence>
<protein>
    <submittedName>
        <fullName evidence="2">MobC family plasmid mobilization relaxosome protein</fullName>
    </submittedName>
</protein>
<name>A0ABX0P5P0_9BURK</name>
<dbReference type="Pfam" id="PF05713">
    <property type="entry name" value="MobC"/>
    <property type="match status" value="1"/>
</dbReference>
<evidence type="ECO:0000313" key="3">
    <source>
        <dbReference type="Proteomes" id="UP000716322"/>
    </source>
</evidence>
<accession>A0ABX0P5P0</accession>
<gene>
    <name evidence="2" type="ORF">HAV22_02640</name>
</gene>
<feature type="domain" description="Bacterial mobilisation" evidence="1">
    <location>
        <begin position="126"/>
        <end position="148"/>
    </location>
</feature>
<dbReference type="InterPro" id="IPR008687">
    <property type="entry name" value="MobC"/>
</dbReference>
<comment type="caution">
    <text evidence="2">The sequence shown here is derived from an EMBL/GenBank/DDBJ whole genome shotgun (WGS) entry which is preliminary data.</text>
</comment>
<dbReference type="EMBL" id="JAAQOM010000001">
    <property type="protein sequence ID" value="NIA52553.1"/>
    <property type="molecule type" value="Genomic_DNA"/>
</dbReference>
<proteinExistence type="predicted"/>
<dbReference type="RefSeq" id="WP_166856163.1">
    <property type="nucleotide sequence ID" value="NZ_JAAQOM010000001.1"/>
</dbReference>
<evidence type="ECO:0000313" key="2">
    <source>
        <dbReference type="EMBL" id="NIA52553.1"/>
    </source>
</evidence>
<reference evidence="2 3" key="1">
    <citation type="submission" date="2020-03" db="EMBL/GenBank/DDBJ databases">
        <title>Genome sequence of strain Massilia sp. TW-1.</title>
        <authorList>
            <person name="Chaudhary D.K."/>
        </authorList>
    </citation>
    <scope>NUCLEOTIDE SEQUENCE [LARGE SCALE GENOMIC DNA]</scope>
    <source>
        <strain evidence="2 3">TW-1</strain>
    </source>
</reference>
<evidence type="ECO:0000259" key="1">
    <source>
        <dbReference type="Pfam" id="PF05713"/>
    </source>
</evidence>
<keyword evidence="3" id="KW-1185">Reference proteome</keyword>
<dbReference type="Proteomes" id="UP000716322">
    <property type="component" value="Unassembled WGS sequence"/>
</dbReference>
<organism evidence="2 3">
    <name type="scientific">Telluria antibiotica</name>
    <dbReference type="NCBI Taxonomy" id="2717319"/>
    <lineage>
        <taxon>Bacteria</taxon>
        <taxon>Pseudomonadati</taxon>
        <taxon>Pseudomonadota</taxon>
        <taxon>Betaproteobacteria</taxon>
        <taxon>Burkholderiales</taxon>
        <taxon>Oxalobacteraceae</taxon>
        <taxon>Telluria group</taxon>
        <taxon>Telluria</taxon>
    </lineage>
</organism>